<dbReference type="PANTHER" id="PTHR30404:SF0">
    <property type="entry name" value="N-ACETYLMURAMOYL-L-ALANINE AMIDASE AMIC"/>
    <property type="match status" value="1"/>
</dbReference>
<dbReference type="GO" id="GO:0008745">
    <property type="term" value="F:N-acetylmuramoyl-L-alanine amidase activity"/>
    <property type="evidence" value="ECO:0007669"/>
    <property type="project" value="UniProtKB-EC"/>
</dbReference>
<dbReference type="SUPFAM" id="SSF53187">
    <property type="entry name" value="Zn-dependent exopeptidases"/>
    <property type="match status" value="1"/>
</dbReference>
<organism evidence="7 8">
    <name type="scientific">Pelomonas dachongensis</name>
    <dbReference type="NCBI Taxonomy" id="3299029"/>
    <lineage>
        <taxon>Bacteria</taxon>
        <taxon>Pseudomonadati</taxon>
        <taxon>Pseudomonadota</taxon>
        <taxon>Betaproteobacteria</taxon>
        <taxon>Burkholderiales</taxon>
        <taxon>Sphaerotilaceae</taxon>
        <taxon>Roseateles</taxon>
    </lineage>
</organism>
<dbReference type="CDD" id="cd02696">
    <property type="entry name" value="MurNAc-LAA"/>
    <property type="match status" value="1"/>
</dbReference>
<evidence type="ECO:0000256" key="2">
    <source>
        <dbReference type="ARBA" id="ARBA00011901"/>
    </source>
</evidence>
<feature type="region of interest" description="Disordered" evidence="4">
    <location>
        <begin position="179"/>
        <end position="205"/>
    </location>
</feature>
<evidence type="ECO:0000313" key="7">
    <source>
        <dbReference type="EMBL" id="MFG6413526.1"/>
    </source>
</evidence>
<feature type="chain" id="PRO_5045616528" description="N-acetylmuramoyl-L-alanine amidase" evidence="5">
    <location>
        <begin position="22"/>
        <end position="452"/>
    </location>
</feature>
<protein>
    <recommendedName>
        <fullName evidence="2">N-acetylmuramoyl-L-alanine amidase</fullName>
        <ecNumber evidence="2">3.5.1.28</ecNumber>
    </recommendedName>
</protein>
<reference evidence="7 8" key="1">
    <citation type="submission" date="2024-09" db="EMBL/GenBank/DDBJ databases">
        <title>Novel species of the genus Pelomonas and Roseateles isolated from streams.</title>
        <authorList>
            <person name="Lu H."/>
        </authorList>
    </citation>
    <scope>NUCLEOTIDE SEQUENCE [LARGE SCALE GENOMIC DNA]</scope>
    <source>
        <strain evidence="7 8">DC23W</strain>
    </source>
</reference>
<evidence type="ECO:0000313" key="8">
    <source>
        <dbReference type="Proteomes" id="UP001606300"/>
    </source>
</evidence>
<comment type="catalytic activity">
    <reaction evidence="1">
        <text>Hydrolyzes the link between N-acetylmuramoyl residues and L-amino acid residues in certain cell-wall glycopeptides.</text>
        <dbReference type="EC" id="3.5.1.28"/>
    </reaction>
</comment>
<evidence type="ECO:0000256" key="4">
    <source>
        <dbReference type="SAM" id="MobiDB-lite"/>
    </source>
</evidence>
<evidence type="ECO:0000256" key="3">
    <source>
        <dbReference type="ARBA" id="ARBA00022801"/>
    </source>
</evidence>
<keyword evidence="3 7" id="KW-0378">Hydrolase</keyword>
<dbReference type="Pfam" id="PF11741">
    <property type="entry name" value="AMIN"/>
    <property type="match status" value="1"/>
</dbReference>
<evidence type="ECO:0000256" key="5">
    <source>
        <dbReference type="SAM" id="SignalP"/>
    </source>
</evidence>
<keyword evidence="8" id="KW-1185">Reference proteome</keyword>
<sequence>MKRRDSLGLLALLLQAPLTLAAGGRASIVAVRVWPAADYTRVTIESDQPLAAKHFLVDSPHRLVIDVDGLQLSPGLRELIGKVKADDPYIAGVRVGQNTPTVVRLVLDLKQPAAPQVFTLAPVAAYKHRLVLDLHPRVEVDPLVALVQEHNKPPAAARRAEAAASAVNDALEDLIQKIERPPQPPAPPPAAPPVAAAPRPAPEPKAPAAAAMDQLIVIALDPGHGGEDPGAVGPTGLKEKDVVLSVGLKLRDRLQTNPNIRVLMTRDKDFFVPLQDRVRKARRVQADLFVSIHADAFINRQARGASVFALSDGAATSAAARWMANKENAADMVGGVNVGAATKDANVLRALLDMSTTAQIKDSLKLGKEVLGQIGKVGRLHKPRVEQAGFAVLKAPDIPSILVETAFISNPEEEKKLRDPDYQDELVDALAAGIARYFAKNPPMARKRSATL</sequence>
<dbReference type="SMART" id="SM00646">
    <property type="entry name" value="Ami_3"/>
    <property type="match status" value="1"/>
</dbReference>
<dbReference type="Pfam" id="PF01520">
    <property type="entry name" value="Amidase_3"/>
    <property type="match status" value="1"/>
</dbReference>
<keyword evidence="5" id="KW-0732">Signal</keyword>
<gene>
    <name evidence="7" type="ORF">ACG02S_06400</name>
</gene>
<dbReference type="Gene3D" id="3.40.630.40">
    <property type="entry name" value="Zn-dependent exopeptidases"/>
    <property type="match status" value="1"/>
</dbReference>
<name>A0ABW7EJA2_9BURK</name>
<feature type="compositionally biased region" description="Pro residues" evidence="4">
    <location>
        <begin position="181"/>
        <end position="192"/>
    </location>
</feature>
<feature type="domain" description="MurNAc-LAA" evidence="6">
    <location>
        <begin position="278"/>
        <end position="435"/>
    </location>
</feature>
<accession>A0ABW7EJA2</accession>
<dbReference type="InterPro" id="IPR021731">
    <property type="entry name" value="AMIN_dom"/>
</dbReference>
<dbReference type="RefSeq" id="WP_394469606.1">
    <property type="nucleotide sequence ID" value="NZ_JBIGHY010000002.1"/>
</dbReference>
<dbReference type="Gene3D" id="2.60.40.3500">
    <property type="match status" value="1"/>
</dbReference>
<evidence type="ECO:0000256" key="1">
    <source>
        <dbReference type="ARBA" id="ARBA00001561"/>
    </source>
</evidence>
<feature type="signal peptide" evidence="5">
    <location>
        <begin position="1"/>
        <end position="21"/>
    </location>
</feature>
<dbReference type="PANTHER" id="PTHR30404">
    <property type="entry name" value="N-ACETYLMURAMOYL-L-ALANINE AMIDASE"/>
    <property type="match status" value="1"/>
</dbReference>
<dbReference type="InterPro" id="IPR050695">
    <property type="entry name" value="N-acetylmuramoyl_amidase_3"/>
</dbReference>
<dbReference type="InterPro" id="IPR002508">
    <property type="entry name" value="MurNAc-LAA_cat"/>
</dbReference>
<proteinExistence type="predicted"/>
<dbReference type="EC" id="3.5.1.28" evidence="2"/>
<dbReference type="Proteomes" id="UP001606300">
    <property type="component" value="Unassembled WGS sequence"/>
</dbReference>
<comment type="caution">
    <text evidence="7">The sequence shown here is derived from an EMBL/GenBank/DDBJ whole genome shotgun (WGS) entry which is preliminary data.</text>
</comment>
<evidence type="ECO:0000259" key="6">
    <source>
        <dbReference type="SMART" id="SM00646"/>
    </source>
</evidence>
<dbReference type="EMBL" id="JBIGHY010000002">
    <property type="protein sequence ID" value="MFG6413526.1"/>
    <property type="molecule type" value="Genomic_DNA"/>
</dbReference>